<name>A0A6M6JMZ0_9PSEU</name>
<dbReference type="InterPro" id="IPR042070">
    <property type="entry name" value="PucR_C-HTH_sf"/>
</dbReference>
<dbReference type="Pfam" id="PF13556">
    <property type="entry name" value="HTH_30"/>
    <property type="match status" value="1"/>
</dbReference>
<sequence length="395" mass="41028">MTGWSGAADEVQVLVDELAEELGRSVVVNDPLVRPLCTSRHFGDADPVRIRAILQRDPGDEVRAHVLGHGVARWTAPATVPGAPALGLLPRLCAPLRVRGEYLGTLMVIDADGSVTDRERALVADAAGAVAALLAARAASAAAGRAGRERAVRALLGADPDARDAAVAELGTVLPARCVVVAVEVAGHGDPTDAALAEVALGEVVLRGTAGRGTGAVDGPRAVRVRPAADPDRLTADAAALRDAVCRALGPAARVAVGVGGAVDAGAAWQSARQAEVAVRAARRDPAGVAVWEGLRELATLLCLPDDLPPDAPAARALRALAAHDSGDRLRETLAAYLDHAGSAPRTAKALMLHRTSLYHRLRRIEEITGMDLSDGRDRLVLHLGLRLEALRPER</sequence>
<dbReference type="RefSeq" id="WP_172164819.1">
    <property type="nucleotide sequence ID" value="NZ_CP053564.1"/>
</dbReference>
<dbReference type="InterPro" id="IPR051448">
    <property type="entry name" value="CdaR-like_regulators"/>
</dbReference>
<reference evidence="2 3" key="1">
    <citation type="submission" date="2020-05" db="EMBL/GenBank/DDBJ databases">
        <authorList>
            <person name="Mo P."/>
        </authorList>
    </citation>
    <scope>NUCLEOTIDE SEQUENCE [LARGE SCALE GENOMIC DNA]</scope>
    <source>
        <strain evidence="2 3">Gen01</strain>
    </source>
</reference>
<dbReference type="AlphaFoldDB" id="A0A6M6JMZ0"/>
<feature type="domain" description="PucR C-terminal helix-turn-helix" evidence="1">
    <location>
        <begin position="330"/>
        <end position="388"/>
    </location>
</feature>
<dbReference type="PANTHER" id="PTHR33744:SF1">
    <property type="entry name" value="DNA-BINDING TRANSCRIPTIONAL ACTIVATOR ADER"/>
    <property type="match status" value="1"/>
</dbReference>
<evidence type="ECO:0000259" key="1">
    <source>
        <dbReference type="Pfam" id="PF13556"/>
    </source>
</evidence>
<proteinExistence type="predicted"/>
<dbReference type="Gene3D" id="1.10.10.2840">
    <property type="entry name" value="PucR C-terminal helix-turn-helix domain"/>
    <property type="match status" value="1"/>
</dbReference>
<evidence type="ECO:0000313" key="3">
    <source>
        <dbReference type="Proteomes" id="UP000505377"/>
    </source>
</evidence>
<keyword evidence="3" id="KW-1185">Reference proteome</keyword>
<accession>A0A6M6JMZ0</accession>
<dbReference type="EMBL" id="CP053564">
    <property type="protein sequence ID" value="QJY49328.1"/>
    <property type="molecule type" value="Genomic_DNA"/>
</dbReference>
<dbReference type="PANTHER" id="PTHR33744">
    <property type="entry name" value="CARBOHYDRATE DIACID REGULATOR"/>
    <property type="match status" value="1"/>
</dbReference>
<gene>
    <name evidence="2" type="ORF">HOP40_29195</name>
</gene>
<evidence type="ECO:0000313" key="2">
    <source>
        <dbReference type="EMBL" id="QJY49328.1"/>
    </source>
</evidence>
<dbReference type="KEGG" id="pbro:HOP40_29195"/>
<dbReference type="InterPro" id="IPR025736">
    <property type="entry name" value="PucR_C-HTH_dom"/>
</dbReference>
<organism evidence="2 3">
    <name type="scientific">Pseudonocardia broussonetiae</name>
    <dbReference type="NCBI Taxonomy" id="2736640"/>
    <lineage>
        <taxon>Bacteria</taxon>
        <taxon>Bacillati</taxon>
        <taxon>Actinomycetota</taxon>
        <taxon>Actinomycetes</taxon>
        <taxon>Pseudonocardiales</taxon>
        <taxon>Pseudonocardiaceae</taxon>
        <taxon>Pseudonocardia</taxon>
    </lineage>
</organism>
<dbReference type="Proteomes" id="UP000505377">
    <property type="component" value="Chromosome"/>
</dbReference>
<protein>
    <submittedName>
        <fullName evidence="2">Helix-turn-helix domain-containing protein</fullName>
    </submittedName>
</protein>